<evidence type="ECO:0008006" key="6">
    <source>
        <dbReference type="Google" id="ProtNLM"/>
    </source>
</evidence>
<evidence type="ECO:0000256" key="2">
    <source>
        <dbReference type="ARBA" id="ARBA00022473"/>
    </source>
</evidence>
<comment type="similarity">
    <text evidence="1">Belongs to the ARG7 family.</text>
</comment>
<reference evidence="4 5" key="1">
    <citation type="journal article" date="2011" name="Nat. Genet.">
        <title>The genome of the mesopolyploid crop species Brassica rapa.</title>
        <authorList>
            <consortium name="Brassica rapa Genome Sequencing Project Consortium"/>
            <person name="Wang X."/>
            <person name="Wang H."/>
            <person name="Wang J."/>
            <person name="Sun R."/>
            <person name="Wu J."/>
            <person name="Liu S."/>
            <person name="Bai Y."/>
            <person name="Mun J.H."/>
            <person name="Bancroft I."/>
            <person name="Cheng F."/>
            <person name="Huang S."/>
            <person name="Li X."/>
            <person name="Hua W."/>
            <person name="Wang J."/>
            <person name="Wang X."/>
            <person name="Freeling M."/>
            <person name="Pires J.C."/>
            <person name="Paterson A.H."/>
            <person name="Chalhoub B."/>
            <person name="Wang B."/>
            <person name="Hayward A."/>
            <person name="Sharpe A.G."/>
            <person name="Park B.S."/>
            <person name="Weisshaar B."/>
            <person name="Liu B."/>
            <person name="Li B."/>
            <person name="Liu B."/>
            <person name="Tong C."/>
            <person name="Song C."/>
            <person name="Duran C."/>
            <person name="Peng C."/>
            <person name="Geng C."/>
            <person name="Koh C."/>
            <person name="Lin C."/>
            <person name="Edwards D."/>
            <person name="Mu D."/>
            <person name="Shen D."/>
            <person name="Soumpourou E."/>
            <person name="Li F."/>
            <person name="Fraser F."/>
            <person name="Conant G."/>
            <person name="Lassalle G."/>
            <person name="King G.J."/>
            <person name="Bonnema G."/>
            <person name="Tang H."/>
            <person name="Wang H."/>
            <person name="Belcram H."/>
            <person name="Zhou H."/>
            <person name="Hirakawa H."/>
            <person name="Abe H."/>
            <person name="Guo H."/>
            <person name="Wang H."/>
            <person name="Jin H."/>
            <person name="Parkin I.A."/>
            <person name="Batley J."/>
            <person name="Kim J.S."/>
            <person name="Just J."/>
            <person name="Li J."/>
            <person name="Xu J."/>
            <person name="Deng J."/>
            <person name="Kim J.A."/>
            <person name="Li J."/>
            <person name="Yu J."/>
            <person name="Meng J."/>
            <person name="Wang J."/>
            <person name="Min J."/>
            <person name="Poulain J."/>
            <person name="Wang J."/>
            <person name="Hatakeyama K."/>
            <person name="Wu K."/>
            <person name="Wang L."/>
            <person name="Fang L."/>
            <person name="Trick M."/>
            <person name="Links M.G."/>
            <person name="Zhao M."/>
            <person name="Jin M."/>
            <person name="Ramchiary N."/>
            <person name="Drou N."/>
            <person name="Berkman P.J."/>
            <person name="Cai Q."/>
            <person name="Huang Q."/>
            <person name="Li R."/>
            <person name="Tabata S."/>
            <person name="Cheng S."/>
            <person name="Zhang S."/>
            <person name="Zhang S."/>
            <person name="Huang S."/>
            <person name="Sato S."/>
            <person name="Sun S."/>
            <person name="Kwon S.J."/>
            <person name="Choi S.R."/>
            <person name="Lee T.H."/>
            <person name="Fan W."/>
            <person name="Zhao X."/>
            <person name="Tan X."/>
            <person name="Xu X."/>
            <person name="Wang Y."/>
            <person name="Qiu Y."/>
            <person name="Yin Y."/>
            <person name="Li Y."/>
            <person name="Du Y."/>
            <person name="Liao Y."/>
            <person name="Lim Y."/>
            <person name="Narusaka Y."/>
            <person name="Wang Y."/>
            <person name="Wang Z."/>
            <person name="Li Z."/>
            <person name="Wang Z."/>
            <person name="Xiong Z."/>
            <person name="Zhang Z."/>
        </authorList>
    </citation>
    <scope>NUCLEOTIDE SEQUENCE [LARGE SCALE GENOMIC DNA]</scope>
    <source>
        <strain evidence="4 5">cv. Chiifu-401-42</strain>
    </source>
</reference>
<dbReference type="Gramene" id="Bra029934.1">
    <property type="protein sequence ID" value="Bra029934.1-P"/>
    <property type="gene ID" value="Bra029934"/>
</dbReference>
<keyword evidence="3" id="KW-0341">Growth regulation</keyword>
<dbReference type="InParanoid" id="M4EMB4"/>
<dbReference type="Pfam" id="PF02519">
    <property type="entry name" value="Auxin_inducible"/>
    <property type="match status" value="1"/>
</dbReference>
<reference evidence="4 5" key="2">
    <citation type="journal article" date="2018" name="Hortic Res">
        <title>Improved Brassica rapa reference genome by single-molecule sequencing and chromosome conformation capture technologies.</title>
        <authorList>
            <person name="Zhang L."/>
            <person name="Cai X."/>
            <person name="Wu J."/>
            <person name="Liu M."/>
            <person name="Grob S."/>
            <person name="Cheng F."/>
            <person name="Liang J."/>
            <person name="Cai C."/>
            <person name="Liu Z."/>
            <person name="Liu B."/>
            <person name="Wang F."/>
            <person name="Li S."/>
            <person name="Liu F."/>
            <person name="Li X."/>
            <person name="Cheng L."/>
            <person name="Yang W."/>
            <person name="Li M.H."/>
            <person name="Grossniklaus U."/>
            <person name="Zheng H."/>
            <person name="Wang X."/>
        </authorList>
    </citation>
    <scope>NUCLEOTIDE SEQUENCE [LARGE SCALE GENOMIC DNA]</scope>
    <source>
        <strain evidence="4 5">cv. Chiifu-401-42</strain>
    </source>
</reference>
<accession>M4EMB4</accession>
<protein>
    <recommendedName>
        <fullName evidence="6">Auxin-responsive protein</fullName>
    </recommendedName>
</protein>
<keyword evidence="2" id="KW-0217">Developmental protein</keyword>
<keyword evidence="5" id="KW-1185">Reference proteome</keyword>
<reference evidence="4" key="3">
    <citation type="submission" date="2023-03" db="UniProtKB">
        <authorList>
            <consortium name="EnsemblPlants"/>
        </authorList>
    </citation>
    <scope>IDENTIFICATION</scope>
    <source>
        <strain evidence="4">cv. Chiifu-401-42</strain>
    </source>
</reference>
<organism evidence="4 5">
    <name type="scientific">Brassica campestris</name>
    <name type="common">Field mustard</name>
    <dbReference type="NCBI Taxonomy" id="3711"/>
    <lineage>
        <taxon>Eukaryota</taxon>
        <taxon>Viridiplantae</taxon>
        <taxon>Streptophyta</taxon>
        <taxon>Embryophyta</taxon>
        <taxon>Tracheophyta</taxon>
        <taxon>Spermatophyta</taxon>
        <taxon>Magnoliopsida</taxon>
        <taxon>eudicotyledons</taxon>
        <taxon>Gunneridae</taxon>
        <taxon>Pentapetalae</taxon>
        <taxon>rosids</taxon>
        <taxon>malvids</taxon>
        <taxon>Brassicales</taxon>
        <taxon>Brassicaceae</taxon>
        <taxon>Brassiceae</taxon>
        <taxon>Brassica</taxon>
    </lineage>
</organism>
<proteinExistence type="inferred from homology"/>
<dbReference type="Proteomes" id="UP000011750">
    <property type="component" value="Chromosome A01"/>
</dbReference>
<dbReference type="HOGENOM" id="CLU_1484021_0_0_1"/>
<dbReference type="InterPro" id="IPR003676">
    <property type="entry name" value="SAUR_fam"/>
</dbReference>
<dbReference type="AlphaFoldDB" id="M4EMB4"/>
<name>M4EMB4_BRACM</name>
<dbReference type="GO" id="GO:0009733">
    <property type="term" value="P:response to auxin"/>
    <property type="evidence" value="ECO:0007669"/>
    <property type="project" value="InterPro"/>
</dbReference>
<evidence type="ECO:0000313" key="5">
    <source>
        <dbReference type="Proteomes" id="UP000011750"/>
    </source>
</evidence>
<sequence length="182" mass="21173">MKRLQGFKIFKWIIRSRRIQTGKRQCLTGILNPVSRICYLARCLRRGASRLCGGKKTVQTRLGNDPESLGVPKGHLVVHVGESGDDTRRVVVPVFYFNHPLFGELTVSLLHIYFRQAPRKDNDADSIWSHFCRNGSVFLQHHSKVRRAPLSRRPRRLMITDEQIPQKHRNLNFICFRDVNMI</sequence>
<evidence type="ECO:0000313" key="4">
    <source>
        <dbReference type="EnsemblPlants" id="Bra029934.1-P"/>
    </source>
</evidence>
<evidence type="ECO:0000256" key="1">
    <source>
        <dbReference type="ARBA" id="ARBA00006974"/>
    </source>
</evidence>
<evidence type="ECO:0000256" key="3">
    <source>
        <dbReference type="ARBA" id="ARBA00022604"/>
    </source>
</evidence>
<dbReference type="STRING" id="51351.M4EMB4"/>
<dbReference type="eggNOG" id="ENOG502S3J8">
    <property type="taxonomic scope" value="Eukaryota"/>
</dbReference>
<dbReference type="EnsemblPlants" id="Bra029934.1">
    <property type="protein sequence ID" value="Bra029934.1-P"/>
    <property type="gene ID" value="Bra029934"/>
</dbReference>